<gene>
    <name evidence="8" type="ORF">Rhola_00007490</name>
</gene>
<feature type="binding site" evidence="6">
    <location>
        <position position="310"/>
    </location>
    <ligand>
        <name>S-adenosyl-L-methionine</name>
        <dbReference type="ChEBI" id="CHEBI:59789"/>
    </ligand>
</feature>
<dbReference type="GO" id="GO:0001510">
    <property type="term" value="P:RNA methylation"/>
    <property type="evidence" value="ECO:0007669"/>
    <property type="project" value="InterPro"/>
</dbReference>
<dbReference type="KEGG" id="rla:Rhola_00007490"/>
<keyword evidence="3 6" id="KW-0808">Transferase</keyword>
<dbReference type="EMBL" id="CP007490">
    <property type="protein sequence ID" value="AIC47553.1"/>
    <property type="molecule type" value="Genomic_DNA"/>
</dbReference>
<evidence type="ECO:0000256" key="4">
    <source>
        <dbReference type="ARBA" id="ARBA00022691"/>
    </source>
</evidence>
<feature type="active site" description="Nucleophile" evidence="6">
    <location>
        <position position="407"/>
    </location>
</feature>
<feature type="binding site" evidence="6">
    <location>
        <position position="336"/>
    </location>
    <ligand>
        <name>S-adenosyl-L-methionine</name>
        <dbReference type="ChEBI" id="CHEBI:59789"/>
    </ligand>
</feature>
<dbReference type="eggNOG" id="COG0781">
    <property type="taxonomic scope" value="Bacteria"/>
</dbReference>
<comment type="similarity">
    <text evidence="1 6">Belongs to the class I-like SAM-binding methyltransferase superfamily. RsmB/NOP family.</text>
</comment>
<reference evidence="8 9" key="1">
    <citation type="journal article" date="2014" name="Int. J. Syst. Evol. Microbiol.">
        <title>Rhodoluna lacicola gen. nov., sp. nov., a planktonic freshwater bacterium with stream-lined genome.</title>
        <authorList>
            <person name="Hahn M."/>
            <person name="Schmidt J."/>
            <person name="Taipale S.J."/>
            <person name="Doolittle W.F."/>
            <person name="Koll U."/>
        </authorList>
    </citation>
    <scope>NUCLEOTIDE SEQUENCE [LARGE SCALE GENOMIC DNA]</scope>
    <source>
        <strain evidence="8 9">MWH-Ta8</strain>
    </source>
</reference>
<feature type="domain" description="SAM-dependent MTase RsmB/NOP-type" evidence="7">
    <location>
        <begin position="176"/>
        <end position="473"/>
    </location>
</feature>
<dbReference type="InterPro" id="IPR049560">
    <property type="entry name" value="MeTrfase_RsmB-F_NOP2_cat"/>
</dbReference>
<evidence type="ECO:0000256" key="1">
    <source>
        <dbReference type="ARBA" id="ARBA00007494"/>
    </source>
</evidence>
<keyword evidence="9" id="KW-1185">Reference proteome</keyword>
<dbReference type="InterPro" id="IPR035926">
    <property type="entry name" value="NusB-like_sf"/>
</dbReference>
<feature type="binding site" evidence="6">
    <location>
        <begin position="285"/>
        <end position="291"/>
    </location>
    <ligand>
        <name>S-adenosyl-L-methionine</name>
        <dbReference type="ChEBI" id="CHEBI:59789"/>
    </ligand>
</feature>
<dbReference type="PROSITE" id="PS01153">
    <property type="entry name" value="NOL1_NOP2_SUN"/>
    <property type="match status" value="1"/>
</dbReference>
<dbReference type="Proteomes" id="UP000067708">
    <property type="component" value="Chromosome"/>
</dbReference>
<name>A0A060JLU3_9MICO</name>
<dbReference type="HOGENOM" id="CLU_005316_0_3_11"/>
<dbReference type="Pfam" id="PF01029">
    <property type="entry name" value="NusB"/>
    <property type="match status" value="1"/>
</dbReference>
<dbReference type="PANTHER" id="PTHR22807">
    <property type="entry name" value="NOP2 YEAST -RELATED NOL1/NOP2/FMU SUN DOMAIN-CONTAINING"/>
    <property type="match status" value="1"/>
</dbReference>
<proteinExistence type="inferred from homology"/>
<evidence type="ECO:0000256" key="5">
    <source>
        <dbReference type="ARBA" id="ARBA00022884"/>
    </source>
</evidence>
<dbReference type="InterPro" id="IPR006027">
    <property type="entry name" value="NusB_RsmB_TIM44"/>
</dbReference>
<dbReference type="InterPro" id="IPR029063">
    <property type="entry name" value="SAM-dependent_MTases_sf"/>
</dbReference>
<dbReference type="GO" id="GO:0008173">
    <property type="term" value="F:RNA methyltransferase activity"/>
    <property type="evidence" value="ECO:0007669"/>
    <property type="project" value="InterPro"/>
</dbReference>
<dbReference type="STRING" id="529884.Rhola_00007490"/>
<feature type="binding site" evidence="6">
    <location>
        <position position="354"/>
    </location>
    <ligand>
        <name>S-adenosyl-L-methionine</name>
        <dbReference type="ChEBI" id="CHEBI:59789"/>
    </ligand>
</feature>
<organism evidence="8 9">
    <name type="scientific">Rhodoluna lacicola</name>
    <dbReference type="NCBI Taxonomy" id="529884"/>
    <lineage>
        <taxon>Bacteria</taxon>
        <taxon>Bacillati</taxon>
        <taxon>Actinomycetota</taxon>
        <taxon>Actinomycetes</taxon>
        <taxon>Micrococcales</taxon>
        <taxon>Microbacteriaceae</taxon>
        <taxon>Luna cluster</taxon>
        <taxon>Luna-1 subcluster</taxon>
        <taxon>Rhodoluna</taxon>
    </lineage>
</organism>
<dbReference type="AlphaFoldDB" id="A0A060JLU3"/>
<dbReference type="PRINTS" id="PR02008">
    <property type="entry name" value="RCMTFAMILY"/>
</dbReference>
<dbReference type="InterPro" id="IPR023267">
    <property type="entry name" value="RCMT"/>
</dbReference>
<evidence type="ECO:0000313" key="9">
    <source>
        <dbReference type="Proteomes" id="UP000067708"/>
    </source>
</evidence>
<dbReference type="PANTHER" id="PTHR22807:SF53">
    <property type="entry name" value="RIBOSOMAL RNA SMALL SUBUNIT METHYLTRANSFERASE B-RELATED"/>
    <property type="match status" value="1"/>
</dbReference>
<dbReference type="EC" id="2.1.1.176" evidence="8"/>
<keyword evidence="2 6" id="KW-0489">Methyltransferase</keyword>
<evidence type="ECO:0000259" key="7">
    <source>
        <dbReference type="PROSITE" id="PS51686"/>
    </source>
</evidence>
<dbReference type="GO" id="GO:0006355">
    <property type="term" value="P:regulation of DNA-templated transcription"/>
    <property type="evidence" value="ECO:0007669"/>
    <property type="project" value="InterPro"/>
</dbReference>
<accession>A0A060JLU3</accession>
<protein>
    <submittedName>
        <fullName evidence="8">tRNA and rRNA cytosine-C5-methylase</fullName>
        <ecNumber evidence="8">2.1.1.176</ecNumber>
    </submittedName>
</protein>
<dbReference type="PATRIC" id="fig|529884.3.peg.712"/>
<evidence type="ECO:0000256" key="3">
    <source>
        <dbReference type="ARBA" id="ARBA00022679"/>
    </source>
</evidence>
<dbReference type="CDD" id="cd02440">
    <property type="entry name" value="AdoMet_MTases"/>
    <property type="match status" value="1"/>
</dbReference>
<dbReference type="SUPFAM" id="SSF53335">
    <property type="entry name" value="S-adenosyl-L-methionine-dependent methyltransferases"/>
    <property type="match status" value="1"/>
</dbReference>
<keyword evidence="5 6" id="KW-0694">RNA-binding</keyword>
<dbReference type="Pfam" id="PF01189">
    <property type="entry name" value="Methyltr_RsmB-F"/>
    <property type="match status" value="1"/>
</dbReference>
<sequence length="475" mass="52205">MLWRQLIGSVELRGILSSAPKPMRTSSRTVALELLFAVEFDDAYANLLLPKLLTASRLDERDSALAQELSFGTLRWQLFYDRIIEECAKRYADEIDLKSLIVLRLGAHQLLGMRTPAHAALDETVELAKQFVSRGAAGFVNGVLRRVSERKRDEWLAIVLQGLENPAEKLAVEFSHPIWVVKAMQQSLALDGRESELQDLLLADNIAPLVSLVALPGLAKKSDFEDLPIGPASPIGAQLDSGDPNNLVAFREGRIRVQDQGSQLAALALVEAKPIAENERWLDLCAGPGGKAALLAAEAQVNGAQFICNEIAPHRAKLVSQAIAVVNNKIQVTVEDGRNYSVQHGNQFDRILLDAPCTGLGALRRRPESRWRKTQADVAELSQLQEELLLSAWDCLLPGGVLAYVTCSPHLAETNAIVDWAKKKLIGLELIDANAVLAEINPNLHLNHNRKTAQLWPHIHQTDAMFIALFTKTSG</sequence>
<dbReference type="eggNOG" id="COG0144">
    <property type="taxonomic scope" value="Bacteria"/>
</dbReference>
<dbReference type="GO" id="GO:0003723">
    <property type="term" value="F:RNA binding"/>
    <property type="evidence" value="ECO:0007669"/>
    <property type="project" value="UniProtKB-UniRule"/>
</dbReference>
<dbReference type="InterPro" id="IPR018314">
    <property type="entry name" value="RsmB/NOL1/NOP2-like_CS"/>
</dbReference>
<dbReference type="InterPro" id="IPR001678">
    <property type="entry name" value="MeTrfase_RsmB-F_NOP2_dom"/>
</dbReference>
<evidence type="ECO:0000256" key="2">
    <source>
        <dbReference type="ARBA" id="ARBA00022603"/>
    </source>
</evidence>
<dbReference type="Gene3D" id="1.10.940.10">
    <property type="entry name" value="NusB-like"/>
    <property type="match status" value="1"/>
</dbReference>
<evidence type="ECO:0000313" key="8">
    <source>
        <dbReference type="EMBL" id="AIC47553.1"/>
    </source>
</evidence>
<keyword evidence="4 6" id="KW-0949">S-adenosyl-L-methionine</keyword>
<dbReference type="Gene3D" id="3.40.50.150">
    <property type="entry name" value="Vaccinia Virus protein VP39"/>
    <property type="match status" value="1"/>
</dbReference>
<evidence type="ECO:0000256" key="6">
    <source>
        <dbReference type="PROSITE-ProRule" id="PRU01023"/>
    </source>
</evidence>
<dbReference type="SUPFAM" id="SSF48013">
    <property type="entry name" value="NusB-like"/>
    <property type="match status" value="1"/>
</dbReference>
<dbReference type="PROSITE" id="PS51686">
    <property type="entry name" value="SAM_MT_RSMB_NOP"/>
    <property type="match status" value="1"/>
</dbReference>